<gene>
    <name evidence="1" type="ORF">SanaruYs_39820</name>
</gene>
<comment type="caution">
    <text evidence="1">The sequence shown here is derived from an EMBL/GenBank/DDBJ whole genome shotgun (WGS) entry which is preliminary data.</text>
</comment>
<evidence type="ECO:0000313" key="1">
    <source>
        <dbReference type="EMBL" id="GCC53733.1"/>
    </source>
</evidence>
<accession>A0A401UFQ7</accession>
<reference evidence="1 2" key="1">
    <citation type="submission" date="2018-11" db="EMBL/GenBank/DDBJ databases">
        <title>Chryseotalea sanarue gen. nov., sp., nov., a member of the family Cytophagaceae, isolated from a brackish lake in Hamamatsu Japan.</title>
        <authorList>
            <person name="Maejima Y."/>
            <person name="Iino T."/>
            <person name="Muraguchi Y."/>
            <person name="Fukuda K."/>
            <person name="Ohkuma M."/>
            <person name="Moriuchi R."/>
            <person name="Dohra H."/>
            <person name="Kimbara K."/>
            <person name="Shintani M."/>
        </authorList>
    </citation>
    <scope>NUCLEOTIDE SEQUENCE [LARGE SCALE GENOMIC DNA]</scope>
    <source>
        <strain evidence="1 2">Ys</strain>
    </source>
</reference>
<dbReference type="AlphaFoldDB" id="A0A401UFQ7"/>
<dbReference type="Proteomes" id="UP000288227">
    <property type="component" value="Unassembled WGS sequence"/>
</dbReference>
<keyword evidence="2" id="KW-1185">Reference proteome</keyword>
<protein>
    <submittedName>
        <fullName evidence="1">Uncharacterized protein</fullName>
    </submittedName>
</protein>
<dbReference type="EMBL" id="BHXQ01000024">
    <property type="protein sequence ID" value="GCC53733.1"/>
    <property type="molecule type" value="Genomic_DNA"/>
</dbReference>
<sequence length="50" mass="5816">MTEITFGDKPTIILTENKKKRELTGDDKEKMLLYLKSTCDELKVLVKDLE</sequence>
<organism evidence="1 2">
    <name type="scientific">Chryseotalea sanaruensis</name>
    <dbReference type="NCBI Taxonomy" id="2482724"/>
    <lineage>
        <taxon>Bacteria</taxon>
        <taxon>Pseudomonadati</taxon>
        <taxon>Bacteroidota</taxon>
        <taxon>Cytophagia</taxon>
        <taxon>Cytophagales</taxon>
        <taxon>Chryseotaleaceae</taxon>
        <taxon>Chryseotalea</taxon>
    </lineage>
</organism>
<evidence type="ECO:0000313" key="2">
    <source>
        <dbReference type="Proteomes" id="UP000288227"/>
    </source>
</evidence>
<name>A0A401UFQ7_9BACT</name>
<proteinExistence type="predicted"/>